<dbReference type="KEGG" id="ovi:T265_07954"/>
<proteinExistence type="predicted"/>
<accession>A0A074ZLW1</accession>
<dbReference type="Gene3D" id="3.30.40.10">
    <property type="entry name" value="Zinc/RING finger domain, C3HC4 (zinc finger)"/>
    <property type="match status" value="1"/>
</dbReference>
<dbReference type="Proteomes" id="UP000054324">
    <property type="component" value="Unassembled WGS sequence"/>
</dbReference>
<dbReference type="EMBL" id="KL596813">
    <property type="protein sequence ID" value="KER24350.1"/>
    <property type="molecule type" value="Genomic_DNA"/>
</dbReference>
<dbReference type="RefSeq" id="XP_009171889.1">
    <property type="nucleotide sequence ID" value="XM_009173625.1"/>
</dbReference>
<dbReference type="GeneID" id="20322133"/>
<evidence type="ECO:0000313" key="2">
    <source>
        <dbReference type="Proteomes" id="UP000054324"/>
    </source>
</evidence>
<protein>
    <submittedName>
        <fullName evidence="1">Uncharacterized protein</fullName>
    </submittedName>
</protein>
<keyword evidence="2" id="KW-1185">Reference proteome</keyword>
<dbReference type="CTD" id="20322133"/>
<dbReference type="InterPro" id="IPR011011">
    <property type="entry name" value="Znf_FYVE_PHD"/>
</dbReference>
<evidence type="ECO:0000313" key="1">
    <source>
        <dbReference type="EMBL" id="KER24350.1"/>
    </source>
</evidence>
<dbReference type="AlphaFoldDB" id="A0A074ZLW1"/>
<dbReference type="OrthoDB" id="10616314at2759"/>
<name>A0A074ZLW1_OPIVI</name>
<dbReference type="SUPFAM" id="SSF57903">
    <property type="entry name" value="FYVE/PHD zinc finger"/>
    <property type="match status" value="1"/>
</dbReference>
<reference evidence="1 2" key="1">
    <citation type="submission" date="2013-11" db="EMBL/GenBank/DDBJ databases">
        <title>Opisthorchis viverrini - life in the bile duct.</title>
        <authorList>
            <person name="Young N.D."/>
            <person name="Nagarajan N."/>
            <person name="Lin S.J."/>
            <person name="Korhonen P.K."/>
            <person name="Jex A.R."/>
            <person name="Hall R.S."/>
            <person name="Safavi-Hemami H."/>
            <person name="Kaewkong W."/>
            <person name="Bertrand D."/>
            <person name="Gao S."/>
            <person name="Seet Q."/>
            <person name="Wongkham S."/>
            <person name="Teh B.T."/>
            <person name="Wongkham C."/>
            <person name="Intapan P.M."/>
            <person name="Maleewong W."/>
            <person name="Yang X."/>
            <person name="Hu M."/>
            <person name="Wang Z."/>
            <person name="Hofmann A."/>
            <person name="Sternberg P.W."/>
            <person name="Tan P."/>
            <person name="Wang J."/>
            <person name="Gasser R.B."/>
        </authorList>
    </citation>
    <scope>NUCLEOTIDE SEQUENCE [LARGE SCALE GENOMIC DNA]</scope>
</reference>
<sequence>MTSIYTDCPLQPVMDHSRCGRNGCPSNVKRGMKCQTCKVWWHFKRTGLQDDQISRLANSPDPFVCASCLYVKGAMHTAAKRRAPKNALIGILDAKLERLSKALEDSNTKNATKVDKELSSLNEYLAISIPGPLAAEKVIQSFSKNNEWVGFRYKLYKFLIKDGMHTKRLAVCAFMES</sequence>
<organism evidence="1 2">
    <name type="scientific">Opisthorchis viverrini</name>
    <name type="common">Southeast Asian liver fluke</name>
    <dbReference type="NCBI Taxonomy" id="6198"/>
    <lineage>
        <taxon>Eukaryota</taxon>
        <taxon>Metazoa</taxon>
        <taxon>Spiralia</taxon>
        <taxon>Lophotrochozoa</taxon>
        <taxon>Platyhelminthes</taxon>
        <taxon>Trematoda</taxon>
        <taxon>Digenea</taxon>
        <taxon>Opisthorchiida</taxon>
        <taxon>Opisthorchiata</taxon>
        <taxon>Opisthorchiidae</taxon>
        <taxon>Opisthorchis</taxon>
    </lineage>
</organism>
<dbReference type="InterPro" id="IPR013083">
    <property type="entry name" value="Znf_RING/FYVE/PHD"/>
</dbReference>
<gene>
    <name evidence="1" type="ORF">T265_07954</name>
</gene>